<dbReference type="Proteomes" id="UP000241247">
    <property type="component" value="Unassembled WGS sequence"/>
</dbReference>
<dbReference type="Gene3D" id="3.40.50.1820">
    <property type="entry name" value="alpha/beta hydrolase"/>
    <property type="match status" value="1"/>
</dbReference>
<dbReference type="InterPro" id="IPR029058">
    <property type="entry name" value="AB_hydrolase_fold"/>
</dbReference>
<evidence type="ECO:0000313" key="3">
    <source>
        <dbReference type="EMBL" id="PTM96466.1"/>
    </source>
</evidence>
<dbReference type="OrthoDB" id="9804723at2"/>
<name>A0A2T5BBY6_MYCDI</name>
<dbReference type="EMBL" id="PZZZ01000003">
    <property type="protein sequence ID" value="PTM96466.1"/>
    <property type="molecule type" value="Genomic_DNA"/>
</dbReference>
<dbReference type="InterPro" id="IPR000073">
    <property type="entry name" value="AB_hydrolase_1"/>
</dbReference>
<organism evidence="3 4">
    <name type="scientific">Mycoplana dimorpha</name>
    <dbReference type="NCBI Taxonomy" id="28320"/>
    <lineage>
        <taxon>Bacteria</taxon>
        <taxon>Pseudomonadati</taxon>
        <taxon>Pseudomonadota</taxon>
        <taxon>Alphaproteobacteria</taxon>
        <taxon>Hyphomicrobiales</taxon>
        <taxon>Rhizobiaceae</taxon>
        <taxon>Mycoplana</taxon>
    </lineage>
</organism>
<dbReference type="PRINTS" id="PR00111">
    <property type="entry name" value="ABHYDROLASE"/>
</dbReference>
<dbReference type="AlphaFoldDB" id="A0A2T5BBY6"/>
<accession>A0A2T5BBY6</accession>
<dbReference type="Pfam" id="PF12697">
    <property type="entry name" value="Abhydrolase_6"/>
    <property type="match status" value="1"/>
</dbReference>
<keyword evidence="4" id="KW-1185">Reference proteome</keyword>
<dbReference type="PANTHER" id="PTHR43798">
    <property type="entry name" value="MONOACYLGLYCEROL LIPASE"/>
    <property type="match status" value="1"/>
</dbReference>
<keyword evidence="1" id="KW-0378">Hydrolase</keyword>
<gene>
    <name evidence="3" type="ORF">C7449_103485</name>
</gene>
<dbReference type="GO" id="GO:0016787">
    <property type="term" value="F:hydrolase activity"/>
    <property type="evidence" value="ECO:0007669"/>
    <property type="project" value="UniProtKB-KW"/>
</dbReference>
<dbReference type="SUPFAM" id="SSF53474">
    <property type="entry name" value="alpha/beta-Hydrolases"/>
    <property type="match status" value="1"/>
</dbReference>
<comment type="caution">
    <text evidence="3">The sequence shown here is derived from an EMBL/GenBank/DDBJ whole genome shotgun (WGS) entry which is preliminary data.</text>
</comment>
<dbReference type="GO" id="GO:0016020">
    <property type="term" value="C:membrane"/>
    <property type="evidence" value="ECO:0007669"/>
    <property type="project" value="TreeGrafter"/>
</dbReference>
<feature type="domain" description="AB hydrolase-1" evidence="2">
    <location>
        <begin position="27"/>
        <end position="261"/>
    </location>
</feature>
<protein>
    <submittedName>
        <fullName evidence="3">Pimeloyl-ACP methyl ester carboxylesterase</fullName>
    </submittedName>
</protein>
<proteinExistence type="predicted"/>
<sequence>MMFDSQTIVTGHGAVRYSDTGGSGFPLLLVHGSSLSRRVFARQFDSDLPRRWRLIAIDLPGHGESEDAHDPQTTYTPAGFAECLEEVAERLDLQRLAVFGWSLGGHVAIEWLSRSTRLRGLVLSGAPPMPRGFLGMFRAFQPSLDLLLVSKQQFSERDAARFVSLCFGSARPASFQDLVLRADGRVRSVFAHALSRGDGADQRRTIEASPVPVAFVNGSDDPFVRLGYFSNIGVPELFGHEPLVIEGAGHAPFWERADLFNPILDRFLGRVASESAPDWQAQARPATARGWR</sequence>
<evidence type="ECO:0000256" key="1">
    <source>
        <dbReference type="ARBA" id="ARBA00022801"/>
    </source>
</evidence>
<dbReference type="InterPro" id="IPR050266">
    <property type="entry name" value="AB_hydrolase_sf"/>
</dbReference>
<reference evidence="3 4" key="1">
    <citation type="submission" date="2018-04" db="EMBL/GenBank/DDBJ databases">
        <title>Genomic Encyclopedia of Type Strains, Phase IV (KMG-IV): sequencing the most valuable type-strain genomes for metagenomic binning, comparative biology and taxonomic classification.</title>
        <authorList>
            <person name="Goeker M."/>
        </authorList>
    </citation>
    <scope>NUCLEOTIDE SEQUENCE [LARGE SCALE GENOMIC DNA]</scope>
    <source>
        <strain evidence="3 4">DSM 7138</strain>
    </source>
</reference>
<evidence type="ECO:0000259" key="2">
    <source>
        <dbReference type="Pfam" id="PF12697"/>
    </source>
</evidence>
<evidence type="ECO:0000313" key="4">
    <source>
        <dbReference type="Proteomes" id="UP000241247"/>
    </source>
</evidence>
<dbReference type="PANTHER" id="PTHR43798:SF31">
    <property type="entry name" value="AB HYDROLASE SUPERFAMILY PROTEIN YCLE"/>
    <property type="match status" value="1"/>
</dbReference>
<dbReference type="RefSeq" id="WP_108002511.1">
    <property type="nucleotide sequence ID" value="NZ_JBHEEX010000002.1"/>
</dbReference>